<dbReference type="EMBL" id="HBUE01329625">
    <property type="protein sequence ID" value="CAG6592581.1"/>
    <property type="molecule type" value="Transcribed_RNA"/>
</dbReference>
<feature type="transmembrane region" description="Helical" evidence="1">
    <location>
        <begin position="46"/>
        <end position="65"/>
    </location>
</feature>
<feature type="transmembrane region" description="Helical" evidence="1">
    <location>
        <begin position="12"/>
        <end position="34"/>
    </location>
</feature>
<name>A0A8D8HS67_CULPI</name>
<sequence>MVSHRTFRILGYGYALFGSTITLIWVIYLALIVADEKETDFKKVPNLMVGLVNLTAFLALPFGIYKKQTSTVKLHIEVLSQLRKIALVLLIMIPLLVATGYVDLKINHFTTMAVVPIICGIIYFSHCVITGVLAAILHEKEIKRQVLPRLALIETTTV</sequence>
<keyword evidence="1" id="KW-1133">Transmembrane helix</keyword>
<keyword evidence="1" id="KW-0472">Membrane</keyword>
<evidence type="ECO:0000256" key="1">
    <source>
        <dbReference type="SAM" id="Phobius"/>
    </source>
</evidence>
<reference evidence="2" key="1">
    <citation type="submission" date="2021-05" db="EMBL/GenBank/DDBJ databases">
        <authorList>
            <person name="Alioto T."/>
            <person name="Alioto T."/>
            <person name="Gomez Garrido J."/>
        </authorList>
    </citation>
    <scope>NUCLEOTIDE SEQUENCE</scope>
</reference>
<feature type="transmembrane region" description="Helical" evidence="1">
    <location>
        <begin position="114"/>
        <end position="137"/>
    </location>
</feature>
<keyword evidence="1" id="KW-0812">Transmembrane</keyword>
<organism evidence="2">
    <name type="scientific">Culex pipiens</name>
    <name type="common">House mosquito</name>
    <dbReference type="NCBI Taxonomy" id="7175"/>
    <lineage>
        <taxon>Eukaryota</taxon>
        <taxon>Metazoa</taxon>
        <taxon>Ecdysozoa</taxon>
        <taxon>Arthropoda</taxon>
        <taxon>Hexapoda</taxon>
        <taxon>Insecta</taxon>
        <taxon>Pterygota</taxon>
        <taxon>Neoptera</taxon>
        <taxon>Endopterygota</taxon>
        <taxon>Diptera</taxon>
        <taxon>Nematocera</taxon>
        <taxon>Culicoidea</taxon>
        <taxon>Culicidae</taxon>
        <taxon>Culicinae</taxon>
        <taxon>Culicini</taxon>
        <taxon>Culex</taxon>
        <taxon>Culex</taxon>
    </lineage>
</organism>
<feature type="transmembrane region" description="Helical" evidence="1">
    <location>
        <begin position="85"/>
        <end position="102"/>
    </location>
</feature>
<evidence type="ECO:0000313" key="2">
    <source>
        <dbReference type="EMBL" id="CAG6540509.1"/>
    </source>
</evidence>
<dbReference type="EMBL" id="HBUE01222953">
    <property type="protein sequence ID" value="CAG6540509.1"/>
    <property type="molecule type" value="Transcribed_RNA"/>
</dbReference>
<accession>A0A8D8HS67</accession>
<proteinExistence type="predicted"/>
<dbReference type="AlphaFoldDB" id="A0A8D8HS67"/>
<protein>
    <submittedName>
        <fullName evidence="2">(northern house mosquito) hypothetical protein</fullName>
    </submittedName>
</protein>